<dbReference type="CDD" id="cd06135">
    <property type="entry name" value="Orn"/>
    <property type="match status" value="1"/>
</dbReference>
<evidence type="ECO:0000256" key="2">
    <source>
        <dbReference type="ARBA" id="ARBA00022722"/>
    </source>
</evidence>
<dbReference type="SMART" id="SM00479">
    <property type="entry name" value="EXOIII"/>
    <property type="match status" value="1"/>
</dbReference>
<keyword evidence="3 6" id="KW-0378">Hydrolase</keyword>
<dbReference type="STRING" id="96773.Tchl_2281"/>
<keyword evidence="6" id="KW-0963">Cytoplasm</keyword>
<dbReference type="InterPro" id="IPR012337">
    <property type="entry name" value="RNaseH-like_sf"/>
</dbReference>
<dbReference type="OrthoDB" id="9801329at2"/>
<dbReference type="EC" id="3.1.-.-" evidence="6"/>
<evidence type="ECO:0000313" key="7">
    <source>
        <dbReference type="EMBL" id="APR05121.1"/>
    </source>
</evidence>
<dbReference type="FunFam" id="3.30.420.10:FF:000003">
    <property type="entry name" value="Oligoribonuclease"/>
    <property type="match status" value="1"/>
</dbReference>
<name>A0A1H5RUW5_9RHOO</name>
<dbReference type="Proteomes" id="UP000185739">
    <property type="component" value="Chromosome"/>
</dbReference>
<gene>
    <name evidence="6" type="primary">orn</name>
    <name evidence="7" type="ORF">Tchl_2281</name>
</gene>
<reference evidence="7 8" key="1">
    <citation type="submission" date="2016-12" db="EMBL/GenBank/DDBJ databases">
        <title>Complete genome sequence of Thauera chlorobenzoica, a Betaproteobacterium degrading haloaromatics anaerobically to CO2 and halides.</title>
        <authorList>
            <person name="Goris T."/>
            <person name="Mergelsberg M."/>
            <person name="Boll M."/>
        </authorList>
    </citation>
    <scope>NUCLEOTIDE SEQUENCE [LARGE SCALE GENOMIC DNA]</scope>
    <source>
        <strain evidence="7 8">3CB1</strain>
    </source>
</reference>
<comment type="subcellular location">
    <subcellularLocation>
        <location evidence="6">Cytoplasm</location>
    </subcellularLocation>
</comment>
<feature type="active site" evidence="6">
    <location>
        <position position="129"/>
    </location>
</feature>
<dbReference type="RefSeq" id="WP_075148531.1">
    <property type="nucleotide sequence ID" value="NZ_CP018839.1"/>
</dbReference>
<keyword evidence="2 6" id="KW-0540">Nuclease</keyword>
<evidence type="ECO:0000256" key="5">
    <source>
        <dbReference type="ARBA" id="ARBA00070964"/>
    </source>
</evidence>
<comment type="similarity">
    <text evidence="1 6">Belongs to the oligoribonuclease family.</text>
</comment>
<evidence type="ECO:0000256" key="1">
    <source>
        <dbReference type="ARBA" id="ARBA00009921"/>
    </source>
</evidence>
<dbReference type="InterPro" id="IPR022894">
    <property type="entry name" value="Oligoribonuclease"/>
</dbReference>
<evidence type="ECO:0000256" key="3">
    <source>
        <dbReference type="ARBA" id="ARBA00022801"/>
    </source>
</evidence>
<dbReference type="GO" id="GO:0006259">
    <property type="term" value="P:DNA metabolic process"/>
    <property type="evidence" value="ECO:0007669"/>
    <property type="project" value="UniProtKB-ARBA"/>
</dbReference>
<dbReference type="GO" id="GO:0005737">
    <property type="term" value="C:cytoplasm"/>
    <property type="evidence" value="ECO:0007669"/>
    <property type="project" value="UniProtKB-SubCell"/>
</dbReference>
<proteinExistence type="inferred from homology"/>
<dbReference type="KEGG" id="tcl:Tchl_2281"/>
<sequence>MAQDPKTLIWLDMEMTGLEPERDRIIEIAVVLTDENLNTVAEAPVLAVHQPDTVLDAMDEWNRNTHGKSGLIARVKESTVSEAEAEAQVLAFLKERVPARTSPICGNSVCQDRRFLARWMPALEAWFHYRNLDVSTLKELARRWRPAVYEGVKKAGSHTALADIHESIAELRHYRDHFLKLD</sequence>
<accession>A0A1H5RUW5</accession>
<organism evidence="7 8">
    <name type="scientific">Thauera chlorobenzoica</name>
    <dbReference type="NCBI Taxonomy" id="96773"/>
    <lineage>
        <taxon>Bacteria</taxon>
        <taxon>Pseudomonadati</taxon>
        <taxon>Pseudomonadota</taxon>
        <taxon>Betaproteobacteria</taxon>
        <taxon>Rhodocyclales</taxon>
        <taxon>Zoogloeaceae</taxon>
        <taxon>Thauera</taxon>
    </lineage>
</organism>
<dbReference type="Pfam" id="PF00929">
    <property type="entry name" value="RNase_T"/>
    <property type="match status" value="1"/>
</dbReference>
<keyword evidence="8" id="KW-1185">Reference proteome</keyword>
<evidence type="ECO:0000256" key="6">
    <source>
        <dbReference type="HAMAP-Rule" id="MF_00045"/>
    </source>
</evidence>
<dbReference type="HAMAP" id="MF_00045">
    <property type="entry name" value="Oligoribonuclease"/>
    <property type="match status" value="1"/>
</dbReference>
<dbReference type="InterPro" id="IPR036397">
    <property type="entry name" value="RNaseH_sf"/>
</dbReference>
<dbReference type="InterPro" id="IPR013520">
    <property type="entry name" value="Ribonucl_H"/>
</dbReference>
<evidence type="ECO:0000313" key="8">
    <source>
        <dbReference type="Proteomes" id="UP000185739"/>
    </source>
</evidence>
<protein>
    <recommendedName>
        <fullName evidence="5 6">Oligoribonuclease</fullName>
        <ecNumber evidence="6">3.1.-.-</ecNumber>
    </recommendedName>
</protein>
<dbReference type="AlphaFoldDB" id="A0A1H5RUW5"/>
<dbReference type="GO" id="GO:0000175">
    <property type="term" value="F:3'-5'-RNA exonuclease activity"/>
    <property type="evidence" value="ECO:0007669"/>
    <property type="project" value="InterPro"/>
</dbReference>
<keyword evidence="4 6" id="KW-0269">Exonuclease</keyword>
<dbReference type="NCBIfam" id="NF003765">
    <property type="entry name" value="PRK05359.1"/>
    <property type="match status" value="1"/>
</dbReference>
<comment type="function">
    <text evidence="6">3'-to-5' exoribonuclease specific for small oligoribonucleotides.</text>
</comment>
<dbReference type="PANTHER" id="PTHR11046:SF0">
    <property type="entry name" value="OLIGORIBONUCLEASE, MITOCHONDRIAL"/>
    <property type="match status" value="1"/>
</dbReference>
<dbReference type="SUPFAM" id="SSF53098">
    <property type="entry name" value="Ribonuclease H-like"/>
    <property type="match status" value="1"/>
</dbReference>
<evidence type="ECO:0000256" key="4">
    <source>
        <dbReference type="ARBA" id="ARBA00022839"/>
    </source>
</evidence>
<dbReference type="EMBL" id="CP018839">
    <property type="protein sequence ID" value="APR05121.1"/>
    <property type="molecule type" value="Genomic_DNA"/>
</dbReference>
<dbReference type="GO" id="GO:0003676">
    <property type="term" value="F:nucleic acid binding"/>
    <property type="evidence" value="ECO:0007669"/>
    <property type="project" value="InterPro"/>
</dbReference>
<dbReference type="Gene3D" id="3.30.420.10">
    <property type="entry name" value="Ribonuclease H-like superfamily/Ribonuclease H"/>
    <property type="match status" value="1"/>
</dbReference>
<dbReference type="PANTHER" id="PTHR11046">
    <property type="entry name" value="OLIGORIBONUCLEASE, MITOCHONDRIAL"/>
    <property type="match status" value="1"/>
</dbReference>